<dbReference type="AlphaFoldDB" id="A0A371DBX4"/>
<dbReference type="EMBL" id="KZ857401">
    <property type="protein sequence ID" value="RDX50041.1"/>
    <property type="molecule type" value="Genomic_DNA"/>
</dbReference>
<gene>
    <name evidence="1" type="ORF">OH76DRAFT_1482538</name>
</gene>
<accession>A0A371DBX4</accession>
<dbReference type="OrthoDB" id="2840428at2759"/>
<name>A0A371DBX4_9APHY</name>
<evidence type="ECO:0000313" key="1">
    <source>
        <dbReference type="EMBL" id="RDX50041.1"/>
    </source>
</evidence>
<organism evidence="1 2">
    <name type="scientific">Lentinus brumalis</name>
    <dbReference type="NCBI Taxonomy" id="2498619"/>
    <lineage>
        <taxon>Eukaryota</taxon>
        <taxon>Fungi</taxon>
        <taxon>Dikarya</taxon>
        <taxon>Basidiomycota</taxon>
        <taxon>Agaricomycotina</taxon>
        <taxon>Agaricomycetes</taxon>
        <taxon>Polyporales</taxon>
        <taxon>Polyporaceae</taxon>
        <taxon>Lentinus</taxon>
    </lineage>
</organism>
<keyword evidence="2" id="KW-1185">Reference proteome</keyword>
<proteinExistence type="predicted"/>
<dbReference type="Proteomes" id="UP000256964">
    <property type="component" value="Unassembled WGS sequence"/>
</dbReference>
<protein>
    <submittedName>
        <fullName evidence="1">Uncharacterized protein</fullName>
    </submittedName>
</protein>
<sequence length="79" mass="9328">MCCLETEGTKYGCGHYIITRKLRKIDCENVYCFNSRRHRNPCPNCSCDRYFGPDASETITAVRPEFCPECYPYFGQRRR</sequence>
<reference evidence="1 2" key="1">
    <citation type="journal article" date="2018" name="Biotechnol. Biofuels">
        <title>Integrative visual omics of the white-rot fungus Polyporus brumalis exposes the biotechnological potential of its oxidative enzymes for delignifying raw plant biomass.</title>
        <authorList>
            <person name="Miyauchi S."/>
            <person name="Rancon A."/>
            <person name="Drula E."/>
            <person name="Hage H."/>
            <person name="Chaduli D."/>
            <person name="Favel A."/>
            <person name="Grisel S."/>
            <person name="Henrissat B."/>
            <person name="Herpoel-Gimbert I."/>
            <person name="Ruiz-Duenas F.J."/>
            <person name="Chevret D."/>
            <person name="Hainaut M."/>
            <person name="Lin J."/>
            <person name="Wang M."/>
            <person name="Pangilinan J."/>
            <person name="Lipzen A."/>
            <person name="Lesage-Meessen L."/>
            <person name="Navarro D."/>
            <person name="Riley R."/>
            <person name="Grigoriev I.V."/>
            <person name="Zhou S."/>
            <person name="Raouche S."/>
            <person name="Rosso M.N."/>
        </authorList>
    </citation>
    <scope>NUCLEOTIDE SEQUENCE [LARGE SCALE GENOMIC DNA]</scope>
    <source>
        <strain evidence="1 2">BRFM 1820</strain>
    </source>
</reference>
<evidence type="ECO:0000313" key="2">
    <source>
        <dbReference type="Proteomes" id="UP000256964"/>
    </source>
</evidence>